<comment type="caution">
    <text evidence="1">The sequence shown here is derived from an EMBL/GenBank/DDBJ whole genome shotgun (WGS) entry which is preliminary data.</text>
</comment>
<organism evidence="1 2">
    <name type="scientific">Subtercola frigoramans</name>
    <dbReference type="NCBI Taxonomy" id="120298"/>
    <lineage>
        <taxon>Bacteria</taxon>
        <taxon>Bacillati</taxon>
        <taxon>Actinomycetota</taxon>
        <taxon>Actinomycetes</taxon>
        <taxon>Micrococcales</taxon>
        <taxon>Microbacteriaceae</taxon>
        <taxon>Subtercola</taxon>
    </lineage>
</organism>
<name>A0ABS2L663_9MICO</name>
<proteinExistence type="predicted"/>
<evidence type="ECO:0000313" key="1">
    <source>
        <dbReference type="EMBL" id="MBM7472504.1"/>
    </source>
</evidence>
<accession>A0ABS2L663</accession>
<sequence length="254" mass="28552">MNRLPRHRGETDAGEHALEARIVAGVDVAERQGTEISEETSRAIAQVLSMTSQKFAALEYFAKSGLGSYEAVSDEFLSLYRDASTPVQIKLWIDRLGTFLLGRHNLLPDDYRRAPIDTLHHLLVPHESPRQFIHFYARADLTSPEIQAAADHVEALVDRLGTAFAAFLTLADVDGGADNLAQTFDEFYIDEFTDRHAAMSALTEIDEVIESVERLAQEHGLESVFTYDEDKLNEIFTAGYDLVELRGRMYVFIK</sequence>
<gene>
    <name evidence="1" type="ORF">JOE66_002138</name>
</gene>
<reference evidence="1 2" key="1">
    <citation type="submission" date="2021-01" db="EMBL/GenBank/DDBJ databases">
        <title>Sequencing the genomes of 1000 actinobacteria strains.</title>
        <authorList>
            <person name="Klenk H.-P."/>
        </authorList>
    </citation>
    <scope>NUCLEOTIDE SEQUENCE [LARGE SCALE GENOMIC DNA]</scope>
    <source>
        <strain evidence="1 2">DSM 13057</strain>
    </source>
</reference>
<dbReference type="Proteomes" id="UP000776164">
    <property type="component" value="Unassembled WGS sequence"/>
</dbReference>
<keyword evidence="2" id="KW-1185">Reference proteome</keyword>
<protein>
    <submittedName>
        <fullName evidence="1">Uncharacterized protein</fullName>
    </submittedName>
</protein>
<dbReference type="RefSeq" id="WP_343885469.1">
    <property type="nucleotide sequence ID" value="NZ_BAAAHT010000004.1"/>
</dbReference>
<evidence type="ECO:0000313" key="2">
    <source>
        <dbReference type="Proteomes" id="UP000776164"/>
    </source>
</evidence>
<dbReference type="EMBL" id="JAFBBU010000001">
    <property type="protein sequence ID" value="MBM7472504.1"/>
    <property type="molecule type" value="Genomic_DNA"/>
</dbReference>